<reference evidence="2" key="1">
    <citation type="journal article" date="2014" name="Int. J. Syst. Evol. Microbiol.">
        <title>Complete genome sequence of Corynebacterium casei LMG S-19264T (=DSM 44701T), isolated from a smear-ripened cheese.</title>
        <authorList>
            <consortium name="US DOE Joint Genome Institute (JGI-PGF)"/>
            <person name="Walter F."/>
            <person name="Albersmeier A."/>
            <person name="Kalinowski J."/>
            <person name="Ruckert C."/>
        </authorList>
    </citation>
    <scope>NUCLEOTIDE SEQUENCE</scope>
    <source>
        <strain evidence="2">VKM Ac-2007</strain>
    </source>
</reference>
<dbReference type="Pfam" id="PF13302">
    <property type="entry name" value="Acetyltransf_3"/>
    <property type="match status" value="1"/>
</dbReference>
<gene>
    <name evidence="2" type="ORF">GCM10017600_66190</name>
</gene>
<dbReference type="PANTHER" id="PTHR43610">
    <property type="entry name" value="BLL6696 PROTEIN"/>
    <property type="match status" value="1"/>
</dbReference>
<name>A0A9W6I8L3_9ACTN</name>
<comment type="caution">
    <text evidence="2">The sequence shown here is derived from an EMBL/GenBank/DDBJ whole genome shotgun (WGS) entry which is preliminary data.</text>
</comment>
<accession>A0A9W6I8L3</accession>
<dbReference type="RefSeq" id="WP_271221504.1">
    <property type="nucleotide sequence ID" value="NZ_BAAAVD010000035.1"/>
</dbReference>
<dbReference type="AlphaFoldDB" id="A0A9W6I8L3"/>
<dbReference type="PANTHER" id="PTHR43610:SF1">
    <property type="entry name" value="N-ACETYLTRANSFERASE DOMAIN-CONTAINING PROTEIN"/>
    <property type="match status" value="1"/>
</dbReference>
<evidence type="ECO:0000313" key="3">
    <source>
        <dbReference type="Proteomes" id="UP001143474"/>
    </source>
</evidence>
<evidence type="ECO:0000313" key="2">
    <source>
        <dbReference type="EMBL" id="GLK13208.1"/>
    </source>
</evidence>
<proteinExistence type="predicted"/>
<sequence length="198" mass="22375">MTSTMPAPVTLESDAVRLEPLSHSHVPDLFLAGGGDDEVWRWLPVPTPHTETELAKIAAGLIHDRDYVPFAVLLRETERAVGWTTYIDTPGFADSIEIGWTWYGRAVWRSSVNTSCKILLIDHAFDKLGVNRVQLKTDILNIRSQAAIRRIGGVPEGVLRRHRRRPDGSWRDTAYFSILDDEWPAHRVRLAHHEGPEA</sequence>
<dbReference type="InterPro" id="IPR000182">
    <property type="entry name" value="GNAT_dom"/>
</dbReference>
<dbReference type="InterPro" id="IPR016181">
    <property type="entry name" value="Acyl_CoA_acyltransferase"/>
</dbReference>
<reference evidence="2" key="2">
    <citation type="submission" date="2023-01" db="EMBL/GenBank/DDBJ databases">
        <authorList>
            <person name="Sun Q."/>
            <person name="Evtushenko L."/>
        </authorList>
    </citation>
    <scope>NUCLEOTIDE SEQUENCE</scope>
    <source>
        <strain evidence="2">VKM Ac-2007</strain>
    </source>
</reference>
<dbReference type="Gene3D" id="3.40.630.30">
    <property type="match status" value="1"/>
</dbReference>
<dbReference type="GO" id="GO:0016747">
    <property type="term" value="F:acyltransferase activity, transferring groups other than amino-acyl groups"/>
    <property type="evidence" value="ECO:0007669"/>
    <property type="project" value="InterPro"/>
</dbReference>
<organism evidence="2 3">
    <name type="scientific">Streptosporangium carneum</name>
    <dbReference type="NCBI Taxonomy" id="47481"/>
    <lineage>
        <taxon>Bacteria</taxon>
        <taxon>Bacillati</taxon>
        <taxon>Actinomycetota</taxon>
        <taxon>Actinomycetes</taxon>
        <taxon>Streptosporangiales</taxon>
        <taxon>Streptosporangiaceae</taxon>
        <taxon>Streptosporangium</taxon>
    </lineage>
</organism>
<feature type="domain" description="N-acetyltransferase" evidence="1">
    <location>
        <begin position="16"/>
        <end position="152"/>
    </location>
</feature>
<protein>
    <submittedName>
        <fullName evidence="2">Acetyltransferase</fullName>
    </submittedName>
</protein>
<keyword evidence="3" id="KW-1185">Reference proteome</keyword>
<dbReference type="Proteomes" id="UP001143474">
    <property type="component" value="Unassembled WGS sequence"/>
</dbReference>
<dbReference type="SUPFAM" id="SSF55729">
    <property type="entry name" value="Acyl-CoA N-acyltransferases (Nat)"/>
    <property type="match status" value="1"/>
</dbReference>
<dbReference type="EMBL" id="BSEV01000021">
    <property type="protein sequence ID" value="GLK13208.1"/>
    <property type="molecule type" value="Genomic_DNA"/>
</dbReference>
<evidence type="ECO:0000259" key="1">
    <source>
        <dbReference type="Pfam" id="PF13302"/>
    </source>
</evidence>